<dbReference type="RefSeq" id="WP_085027749.1">
    <property type="nucleotide sequence ID" value="NZ_CP020772.1"/>
</dbReference>
<feature type="domain" description="SGNH hydrolase-type esterase" evidence="1">
    <location>
        <begin position="31"/>
        <end position="222"/>
    </location>
</feature>
<dbReference type="SUPFAM" id="SSF52266">
    <property type="entry name" value="SGNH hydrolase"/>
    <property type="match status" value="1"/>
</dbReference>
<dbReference type="PANTHER" id="PTHR30383:SF5">
    <property type="entry name" value="SGNH HYDROLASE-TYPE ESTERASE DOMAIN-CONTAINING PROTEIN"/>
    <property type="match status" value="1"/>
</dbReference>
<keyword evidence="3" id="KW-1185">Reference proteome</keyword>
<dbReference type="AlphaFoldDB" id="A0A1W5ZRC2"/>
<sequence length="232" mass="26170">MVHKVVIALTLIITSFQVHTSSAEEYKHLVALGDSIPYGYNLEEDNNNPQKDAFPYIIGSEKNVEVTNMSIPGLTSRELLSAVKSNDKLRRTIRNADYVLVYIGGNDLLNLVKKNKGIDGIKIEQVAPVIRDFIYNMYSIIIEVDKLTDGKVLVYNLYNPYPSAGDKLNAPLYYLNLQYASLIKLMNHFTSIQLIDVYQSFKGHPEYIIKGDVHPTKEGQKALAELTIPHIQ</sequence>
<dbReference type="Pfam" id="PF13472">
    <property type="entry name" value="Lipase_GDSL_2"/>
    <property type="match status" value="1"/>
</dbReference>
<dbReference type="InterPro" id="IPR036514">
    <property type="entry name" value="SGNH_hydro_sf"/>
</dbReference>
<dbReference type="Proteomes" id="UP000192527">
    <property type="component" value="Chromosome"/>
</dbReference>
<dbReference type="OrthoDB" id="2596050at2"/>
<gene>
    <name evidence="2" type="ORF">HM131_02870</name>
</gene>
<accession>A0A1W5ZRC2</accession>
<protein>
    <submittedName>
        <fullName evidence="2">SGNH/GDSL hydrolase family protein</fullName>
    </submittedName>
</protein>
<evidence type="ECO:0000313" key="3">
    <source>
        <dbReference type="Proteomes" id="UP000192527"/>
    </source>
</evidence>
<organism evidence="2 3">
    <name type="scientific">Halobacillus mangrovi</name>
    <dbReference type="NCBI Taxonomy" id="402384"/>
    <lineage>
        <taxon>Bacteria</taxon>
        <taxon>Bacillati</taxon>
        <taxon>Bacillota</taxon>
        <taxon>Bacilli</taxon>
        <taxon>Bacillales</taxon>
        <taxon>Bacillaceae</taxon>
        <taxon>Halobacillus</taxon>
    </lineage>
</organism>
<dbReference type="InterPro" id="IPR051532">
    <property type="entry name" value="Ester_Hydrolysis_Enzymes"/>
</dbReference>
<evidence type="ECO:0000259" key="1">
    <source>
        <dbReference type="Pfam" id="PF13472"/>
    </source>
</evidence>
<dbReference type="InterPro" id="IPR013830">
    <property type="entry name" value="SGNH_hydro"/>
</dbReference>
<evidence type="ECO:0000313" key="2">
    <source>
        <dbReference type="EMBL" id="ARI75831.1"/>
    </source>
</evidence>
<keyword evidence="2" id="KW-0378">Hydrolase</keyword>
<reference evidence="2 3" key="1">
    <citation type="submission" date="2017-04" db="EMBL/GenBank/DDBJ databases">
        <title>The whole genome sequencing and assembly of Halobacillus mangrovi strain.</title>
        <authorList>
            <person name="Lee S.-J."/>
            <person name="Park M.-K."/>
            <person name="Kim J.-Y."/>
            <person name="Lee Y.-J."/>
            <person name="Yi H."/>
            <person name="Bahn Y.-S."/>
            <person name="Kim J.F."/>
            <person name="Lee D.-W."/>
        </authorList>
    </citation>
    <scope>NUCLEOTIDE SEQUENCE [LARGE SCALE GENOMIC DNA]</scope>
    <source>
        <strain evidence="2 3">KTB 131</strain>
    </source>
</reference>
<name>A0A1W5ZRC2_9BACI</name>
<proteinExistence type="predicted"/>
<dbReference type="GO" id="GO:0004622">
    <property type="term" value="F:phosphatidylcholine lysophospholipase activity"/>
    <property type="evidence" value="ECO:0007669"/>
    <property type="project" value="TreeGrafter"/>
</dbReference>
<dbReference type="KEGG" id="hmn:HM131_02870"/>
<dbReference type="STRING" id="402384.HM131_02870"/>
<dbReference type="EMBL" id="CP020772">
    <property type="protein sequence ID" value="ARI75831.1"/>
    <property type="molecule type" value="Genomic_DNA"/>
</dbReference>
<dbReference type="Gene3D" id="3.40.50.1110">
    <property type="entry name" value="SGNH hydrolase"/>
    <property type="match status" value="1"/>
</dbReference>
<dbReference type="PANTHER" id="PTHR30383">
    <property type="entry name" value="THIOESTERASE 1/PROTEASE 1/LYSOPHOSPHOLIPASE L1"/>
    <property type="match status" value="1"/>
</dbReference>